<dbReference type="Pfam" id="PF01841">
    <property type="entry name" value="Transglut_core"/>
    <property type="match status" value="1"/>
</dbReference>
<feature type="domain" description="Transglutaminase-like" evidence="2">
    <location>
        <begin position="57"/>
        <end position="127"/>
    </location>
</feature>
<keyword evidence="1" id="KW-1133">Transmembrane helix</keyword>
<proteinExistence type="predicted"/>
<dbReference type="EMBL" id="FPHN01000025">
    <property type="protein sequence ID" value="SFV53675.1"/>
    <property type="molecule type" value="Genomic_DNA"/>
</dbReference>
<dbReference type="InterPro" id="IPR038765">
    <property type="entry name" value="Papain-like_cys_pep_sf"/>
</dbReference>
<gene>
    <name evidence="3" type="ORF">MNB_SV-14-28</name>
</gene>
<dbReference type="InterPro" id="IPR002931">
    <property type="entry name" value="Transglutaminase-like"/>
</dbReference>
<dbReference type="AlphaFoldDB" id="A0A1W1BJL0"/>
<feature type="transmembrane region" description="Helical" evidence="1">
    <location>
        <begin position="6"/>
        <end position="26"/>
    </location>
</feature>
<evidence type="ECO:0000259" key="2">
    <source>
        <dbReference type="Pfam" id="PF01841"/>
    </source>
</evidence>
<evidence type="ECO:0000313" key="3">
    <source>
        <dbReference type="EMBL" id="SFV53675.1"/>
    </source>
</evidence>
<reference evidence="3" key="1">
    <citation type="submission" date="2016-10" db="EMBL/GenBank/DDBJ databases">
        <authorList>
            <person name="de Groot N.N."/>
        </authorList>
    </citation>
    <scope>NUCLEOTIDE SEQUENCE</scope>
</reference>
<dbReference type="SUPFAM" id="SSF54001">
    <property type="entry name" value="Cysteine proteinases"/>
    <property type="match status" value="1"/>
</dbReference>
<keyword evidence="1" id="KW-0472">Membrane</keyword>
<sequence>MNSSKLSITISKIVLGGLFLYFLYILSQAISTVNRRHISTKDGTYINSTRTTPQIKKLAKILTKNCETKLCSTQNILDYVSNIPYKINNFQAHTPQQTIKENFGDCDDKSNLLISLLHELNIESYFVLVPHHIFVIVHLNENLHRKALYLNGKKYYILESTAKNSLVGFPLHYRLDEIDSIIEPFENKKIEINKLEWKL</sequence>
<dbReference type="Gene3D" id="3.10.620.30">
    <property type="match status" value="1"/>
</dbReference>
<evidence type="ECO:0000256" key="1">
    <source>
        <dbReference type="SAM" id="Phobius"/>
    </source>
</evidence>
<accession>A0A1W1BJL0</accession>
<keyword evidence="1" id="KW-0812">Transmembrane</keyword>
<protein>
    <recommendedName>
        <fullName evidence="2">Transglutaminase-like domain-containing protein</fullName>
    </recommendedName>
</protein>
<organism evidence="3">
    <name type="scientific">hydrothermal vent metagenome</name>
    <dbReference type="NCBI Taxonomy" id="652676"/>
    <lineage>
        <taxon>unclassified sequences</taxon>
        <taxon>metagenomes</taxon>
        <taxon>ecological metagenomes</taxon>
    </lineage>
</organism>
<name>A0A1W1BJL0_9ZZZZ</name>